<feature type="transmembrane region" description="Helical" evidence="13">
    <location>
        <begin position="101"/>
        <end position="121"/>
    </location>
</feature>
<dbReference type="Pfam" id="PF13853">
    <property type="entry name" value="7tm_4"/>
    <property type="match status" value="1"/>
</dbReference>
<feature type="transmembrane region" description="Helical" evidence="13">
    <location>
        <begin position="205"/>
        <end position="229"/>
    </location>
</feature>
<evidence type="ECO:0000313" key="16">
    <source>
        <dbReference type="RefSeq" id="XP_025051077.1"/>
    </source>
</evidence>
<dbReference type="FunCoup" id="A0A3Q0FUZ8">
    <property type="interactions" value="2"/>
</dbReference>
<dbReference type="RefSeq" id="XP_025051077.1">
    <property type="nucleotide sequence ID" value="XM_025195292.1"/>
</dbReference>
<dbReference type="InterPro" id="IPR000276">
    <property type="entry name" value="GPCR_Rhodpsn"/>
</dbReference>
<feature type="transmembrane region" description="Helical" evidence="13">
    <location>
        <begin position="61"/>
        <end position="81"/>
    </location>
</feature>
<dbReference type="KEGG" id="asn:112548724"/>
<feature type="domain" description="G-protein coupled receptors family 1 profile" evidence="14">
    <location>
        <begin position="44"/>
        <end position="293"/>
    </location>
</feature>
<dbReference type="CDD" id="cd15911">
    <property type="entry name" value="7tmA_OR11A-like"/>
    <property type="match status" value="1"/>
</dbReference>
<evidence type="ECO:0000256" key="6">
    <source>
        <dbReference type="ARBA" id="ARBA00022725"/>
    </source>
</evidence>
<evidence type="ECO:0000256" key="12">
    <source>
        <dbReference type="RuleBase" id="RU000688"/>
    </source>
</evidence>
<evidence type="ECO:0000256" key="7">
    <source>
        <dbReference type="ARBA" id="ARBA00022989"/>
    </source>
</evidence>
<dbReference type="FunFam" id="1.20.1070.10:FF:000001">
    <property type="entry name" value="Olfactory receptor"/>
    <property type="match status" value="1"/>
</dbReference>
<evidence type="ECO:0000259" key="14">
    <source>
        <dbReference type="PROSITE" id="PS50262"/>
    </source>
</evidence>
<keyword evidence="7 13" id="KW-1133">Transmembrane helix</keyword>
<dbReference type="AlphaFoldDB" id="A0A3Q0FUZ8"/>
<dbReference type="GO" id="GO:0004984">
    <property type="term" value="F:olfactory receptor activity"/>
    <property type="evidence" value="ECO:0007669"/>
    <property type="project" value="InterPro"/>
</dbReference>
<gene>
    <name evidence="16" type="primary">LOC112548724</name>
</gene>
<dbReference type="GO" id="GO:0005886">
    <property type="term" value="C:plasma membrane"/>
    <property type="evidence" value="ECO:0007669"/>
    <property type="project" value="UniProtKB-SubCell"/>
</dbReference>
<evidence type="ECO:0000256" key="3">
    <source>
        <dbReference type="ARBA" id="ARBA00022475"/>
    </source>
</evidence>
<evidence type="ECO:0000256" key="5">
    <source>
        <dbReference type="ARBA" id="ARBA00022692"/>
    </source>
</evidence>
<dbReference type="SUPFAM" id="SSF81321">
    <property type="entry name" value="Family A G protein-coupled receptor-like"/>
    <property type="match status" value="1"/>
</dbReference>
<dbReference type="FunFam" id="1.10.1220.70:FF:000001">
    <property type="entry name" value="Olfactory receptor"/>
    <property type="match status" value="1"/>
</dbReference>
<dbReference type="GO" id="GO:0004930">
    <property type="term" value="F:G protein-coupled receptor activity"/>
    <property type="evidence" value="ECO:0007669"/>
    <property type="project" value="UniProtKB-KW"/>
</dbReference>
<accession>A0A3Q0FUZ8</accession>
<dbReference type="Gene3D" id="1.20.1070.10">
    <property type="entry name" value="Rhodopsin 7-helix transmembrane proteins"/>
    <property type="match status" value="1"/>
</dbReference>
<evidence type="ECO:0000256" key="10">
    <source>
        <dbReference type="ARBA" id="ARBA00023170"/>
    </source>
</evidence>
<dbReference type="PANTHER" id="PTHR26452">
    <property type="entry name" value="OLFACTORY RECEPTOR"/>
    <property type="match status" value="1"/>
</dbReference>
<feature type="transmembrane region" description="Helical" evidence="13">
    <location>
        <begin position="28"/>
        <end position="54"/>
    </location>
</feature>
<dbReference type="InterPro" id="IPR000725">
    <property type="entry name" value="Olfact_rcpt"/>
</dbReference>
<keyword evidence="10 12" id="KW-0675">Receptor</keyword>
<sequence length="321" mass="36294">MANLEWGNKTAITEFILLGFGELPELRFLLFLLFLVIFVMTMVGNILIIVLVVIDQHLHTPMYFFLVSLSCLETCNSSNILPRLLASFLTGDRAVTFTDCLTQYYFFGCLAATECYLLAAMSYDRYIAICKPLHYATIMSTSLCLQLSAGVWISGFLTNTILTGLIVNLVFCGPKEIDHFFCDAFPLMKLSCSDTHLAGLATSTVAFVCSLPPFLLTLTSYICIIITILRIPSTRGRKKAFSTCSSHLIVVTVFYWSILTVYVLPYNDKLKDMSKVFSVFFTVLTPMINPHIYSLRNKEVKKALRQIVNLKRRELIQITLR</sequence>
<dbReference type="PROSITE" id="PS50262">
    <property type="entry name" value="G_PROTEIN_RECEP_F1_2"/>
    <property type="match status" value="1"/>
</dbReference>
<comment type="similarity">
    <text evidence="2 12">Belongs to the G-protein coupled receptor 1 family.</text>
</comment>
<name>A0A3Q0FUZ8_ALLSI</name>
<evidence type="ECO:0000256" key="11">
    <source>
        <dbReference type="ARBA" id="ARBA00023224"/>
    </source>
</evidence>
<evidence type="ECO:0000256" key="1">
    <source>
        <dbReference type="ARBA" id="ARBA00004651"/>
    </source>
</evidence>
<dbReference type="PRINTS" id="PR00237">
    <property type="entry name" value="GPCRRHODOPSN"/>
</dbReference>
<reference evidence="16" key="1">
    <citation type="submission" date="2025-08" db="UniProtKB">
        <authorList>
            <consortium name="RefSeq"/>
        </authorList>
    </citation>
    <scope>IDENTIFICATION</scope>
</reference>
<keyword evidence="5 12" id="KW-0812">Transmembrane</keyword>
<keyword evidence="3 13" id="KW-1003">Cell membrane</keyword>
<dbReference type="Proteomes" id="UP000189705">
    <property type="component" value="Unplaced"/>
</dbReference>
<evidence type="ECO:0000313" key="15">
    <source>
        <dbReference type="Proteomes" id="UP000189705"/>
    </source>
</evidence>
<dbReference type="GeneID" id="112548724"/>
<evidence type="ECO:0000256" key="2">
    <source>
        <dbReference type="ARBA" id="ARBA00010663"/>
    </source>
</evidence>
<feature type="transmembrane region" description="Helical" evidence="13">
    <location>
        <begin position="241"/>
        <end position="264"/>
    </location>
</feature>
<evidence type="ECO:0000256" key="13">
    <source>
        <dbReference type="RuleBase" id="RU363047"/>
    </source>
</evidence>
<keyword evidence="9 13" id="KW-0472">Membrane</keyword>
<keyword evidence="6 13" id="KW-0552">Olfaction</keyword>
<keyword evidence="15" id="KW-1185">Reference proteome</keyword>
<organism evidence="15 16">
    <name type="scientific">Alligator sinensis</name>
    <name type="common">Chinese alligator</name>
    <dbReference type="NCBI Taxonomy" id="38654"/>
    <lineage>
        <taxon>Eukaryota</taxon>
        <taxon>Metazoa</taxon>
        <taxon>Chordata</taxon>
        <taxon>Craniata</taxon>
        <taxon>Vertebrata</taxon>
        <taxon>Euteleostomi</taxon>
        <taxon>Archelosauria</taxon>
        <taxon>Archosauria</taxon>
        <taxon>Crocodylia</taxon>
        <taxon>Alligatoridae</taxon>
        <taxon>Alligatorinae</taxon>
        <taxon>Alligator</taxon>
    </lineage>
</organism>
<evidence type="ECO:0000256" key="8">
    <source>
        <dbReference type="ARBA" id="ARBA00023040"/>
    </source>
</evidence>
<feature type="transmembrane region" description="Helical" evidence="13">
    <location>
        <begin position="276"/>
        <end position="295"/>
    </location>
</feature>
<keyword evidence="11 12" id="KW-0807">Transducer</keyword>
<evidence type="ECO:0000256" key="9">
    <source>
        <dbReference type="ARBA" id="ARBA00023136"/>
    </source>
</evidence>
<comment type="subcellular location">
    <subcellularLocation>
        <location evidence="1 13">Cell membrane</location>
        <topology evidence="1 13">Multi-pass membrane protein</topology>
    </subcellularLocation>
</comment>
<proteinExistence type="inferred from homology"/>
<dbReference type="InParanoid" id="A0A3Q0FUZ8"/>
<protein>
    <recommendedName>
        <fullName evidence="13">Olfactory receptor</fullName>
    </recommendedName>
</protein>
<dbReference type="PRINTS" id="PR00245">
    <property type="entry name" value="OLFACTORYR"/>
</dbReference>
<dbReference type="InterPro" id="IPR050516">
    <property type="entry name" value="Olfactory_GPCR"/>
</dbReference>
<dbReference type="PROSITE" id="PS00237">
    <property type="entry name" value="G_PROTEIN_RECEP_F1_1"/>
    <property type="match status" value="1"/>
</dbReference>
<keyword evidence="8 12" id="KW-0297">G-protein coupled receptor</keyword>
<dbReference type="InterPro" id="IPR017452">
    <property type="entry name" value="GPCR_Rhodpsn_7TM"/>
</dbReference>
<keyword evidence="4 13" id="KW-0716">Sensory transduction</keyword>
<evidence type="ECO:0000256" key="4">
    <source>
        <dbReference type="ARBA" id="ARBA00022606"/>
    </source>
</evidence>